<comment type="caution">
    <text evidence="6">The sequence shown here is derived from an EMBL/GenBank/DDBJ whole genome shotgun (WGS) entry which is preliminary data.</text>
</comment>
<sequence length="406" mass="45751">MPFVGDIIGAFMAMTLLHILGRRTSLLLGHILFIVPSVGVVAGLSPDREFYLIILIHMATRYFLVTFPVYFAEVTNHWVRGPLISSRYFLYDTGHILATHAFEKSTMGCLVVVVLQLVSLGISTLLPETPYYLALTGNRDDAEAQYDWLRGGGADPDERENMASRAEMDAEKAAGGMPIGVKTFLMPLMVICCMELGVFGSIPITYYVQTSIEHIHYYRPYVDFDDVVLGVNRFIVREEFIMLTMKLFGIFLVGVLPRRILYLSIALISMLCCTSYMYAGFNPQLIYQVVTAYKFIIFLGSEQLTHVSSAEIFPGLFRSFGISFSQIFRTGLDFMTLYTLHVPEYTDNYVLLSFGLIPFGFVMSFIFLPETFGRTLEEAEDTAGYVILGLFKSFLVTDDDEAMAEE</sequence>
<keyword evidence="4 5" id="KW-0472">Membrane</keyword>
<comment type="subcellular location">
    <subcellularLocation>
        <location evidence="1">Membrane</location>
    </subcellularLocation>
</comment>
<dbReference type="GO" id="GO:0022857">
    <property type="term" value="F:transmembrane transporter activity"/>
    <property type="evidence" value="ECO:0007669"/>
    <property type="project" value="InterPro"/>
</dbReference>
<dbReference type="InterPro" id="IPR036259">
    <property type="entry name" value="MFS_trans_sf"/>
</dbReference>
<organism evidence="6 7">
    <name type="scientific">Parthenolecanium corni</name>
    <dbReference type="NCBI Taxonomy" id="536013"/>
    <lineage>
        <taxon>Eukaryota</taxon>
        <taxon>Metazoa</taxon>
        <taxon>Ecdysozoa</taxon>
        <taxon>Arthropoda</taxon>
        <taxon>Hexapoda</taxon>
        <taxon>Insecta</taxon>
        <taxon>Pterygota</taxon>
        <taxon>Neoptera</taxon>
        <taxon>Paraneoptera</taxon>
        <taxon>Hemiptera</taxon>
        <taxon>Sternorrhyncha</taxon>
        <taxon>Coccoidea</taxon>
        <taxon>Coccidae</taxon>
        <taxon>Parthenolecanium</taxon>
    </lineage>
</organism>
<dbReference type="SUPFAM" id="SSF103473">
    <property type="entry name" value="MFS general substrate transporter"/>
    <property type="match status" value="1"/>
</dbReference>
<accession>A0AAN9T2S6</accession>
<name>A0AAN9T2S6_9HEMI</name>
<evidence type="ECO:0000313" key="6">
    <source>
        <dbReference type="EMBL" id="KAK7571186.1"/>
    </source>
</evidence>
<protein>
    <recommendedName>
        <fullName evidence="8">Sugar transporter</fullName>
    </recommendedName>
</protein>
<evidence type="ECO:0000256" key="5">
    <source>
        <dbReference type="SAM" id="Phobius"/>
    </source>
</evidence>
<feature type="transmembrane region" description="Helical" evidence="5">
    <location>
        <begin position="349"/>
        <end position="368"/>
    </location>
</feature>
<evidence type="ECO:0000256" key="2">
    <source>
        <dbReference type="ARBA" id="ARBA00022692"/>
    </source>
</evidence>
<feature type="transmembrane region" description="Helical" evidence="5">
    <location>
        <begin position="26"/>
        <end position="44"/>
    </location>
</feature>
<dbReference type="InterPro" id="IPR050549">
    <property type="entry name" value="MFS_Trehalose_Transporter"/>
</dbReference>
<keyword evidence="3 5" id="KW-1133">Transmembrane helix</keyword>
<feature type="transmembrane region" description="Helical" evidence="5">
    <location>
        <begin position="50"/>
        <end position="71"/>
    </location>
</feature>
<evidence type="ECO:0008006" key="8">
    <source>
        <dbReference type="Google" id="ProtNLM"/>
    </source>
</evidence>
<dbReference type="PANTHER" id="PTHR48021">
    <property type="match status" value="1"/>
</dbReference>
<dbReference type="Pfam" id="PF00083">
    <property type="entry name" value="Sugar_tr"/>
    <property type="match status" value="1"/>
</dbReference>
<reference evidence="6 7" key="1">
    <citation type="submission" date="2024-03" db="EMBL/GenBank/DDBJ databases">
        <title>Adaptation during the transition from Ophiocordyceps entomopathogen to insect associate is accompanied by gene loss and intensified selection.</title>
        <authorList>
            <person name="Ward C.M."/>
            <person name="Onetto C.A."/>
            <person name="Borneman A.R."/>
        </authorList>
    </citation>
    <scope>NUCLEOTIDE SEQUENCE [LARGE SCALE GENOMIC DNA]</scope>
    <source>
        <strain evidence="6">AWRI1</strain>
        <tissue evidence="6">Single Adult Female</tissue>
    </source>
</reference>
<evidence type="ECO:0000256" key="4">
    <source>
        <dbReference type="ARBA" id="ARBA00023136"/>
    </source>
</evidence>
<keyword evidence="7" id="KW-1185">Reference proteome</keyword>
<gene>
    <name evidence="6" type="ORF">V9T40_014790</name>
</gene>
<feature type="transmembrane region" description="Helical" evidence="5">
    <location>
        <begin position="184"/>
        <end position="208"/>
    </location>
</feature>
<dbReference type="EMBL" id="JBBCAQ010000041">
    <property type="protein sequence ID" value="KAK7571186.1"/>
    <property type="molecule type" value="Genomic_DNA"/>
</dbReference>
<evidence type="ECO:0000313" key="7">
    <source>
        <dbReference type="Proteomes" id="UP001367676"/>
    </source>
</evidence>
<keyword evidence="2 5" id="KW-0812">Transmembrane</keyword>
<evidence type="ECO:0000256" key="1">
    <source>
        <dbReference type="ARBA" id="ARBA00004370"/>
    </source>
</evidence>
<dbReference type="PANTHER" id="PTHR48021:SF1">
    <property type="entry name" value="GH07001P-RELATED"/>
    <property type="match status" value="1"/>
</dbReference>
<proteinExistence type="predicted"/>
<feature type="transmembrane region" description="Helical" evidence="5">
    <location>
        <begin position="260"/>
        <end position="279"/>
    </location>
</feature>
<dbReference type="InterPro" id="IPR005828">
    <property type="entry name" value="MFS_sugar_transport-like"/>
</dbReference>
<dbReference type="Proteomes" id="UP001367676">
    <property type="component" value="Unassembled WGS sequence"/>
</dbReference>
<dbReference type="AlphaFoldDB" id="A0AAN9T2S6"/>
<evidence type="ECO:0000256" key="3">
    <source>
        <dbReference type="ARBA" id="ARBA00022989"/>
    </source>
</evidence>
<dbReference type="GO" id="GO:0016020">
    <property type="term" value="C:membrane"/>
    <property type="evidence" value="ECO:0007669"/>
    <property type="project" value="UniProtKB-SubCell"/>
</dbReference>
<dbReference type="Gene3D" id="1.20.1250.20">
    <property type="entry name" value="MFS general substrate transporter like domains"/>
    <property type="match status" value="1"/>
</dbReference>